<dbReference type="EMBL" id="ADCY02000021">
    <property type="protein sequence ID" value="EFG31040.1"/>
    <property type="molecule type" value="Genomic_DNA"/>
</dbReference>
<feature type="transmembrane region" description="Helical" evidence="7">
    <location>
        <begin position="488"/>
        <end position="506"/>
    </location>
</feature>
<evidence type="ECO:0000256" key="5">
    <source>
        <dbReference type="ARBA" id="ARBA00023136"/>
    </source>
</evidence>
<dbReference type="PROSITE" id="PS51257">
    <property type="entry name" value="PROKAR_LIPOPROTEIN"/>
    <property type="match status" value="1"/>
</dbReference>
<feature type="transmembrane region" description="Helical" evidence="7">
    <location>
        <begin position="131"/>
        <end position="156"/>
    </location>
</feature>
<dbReference type="NCBIfam" id="TIGR01666">
    <property type="entry name" value="YCCS"/>
    <property type="match status" value="1"/>
</dbReference>
<evidence type="ECO:0000313" key="10">
    <source>
        <dbReference type="EMBL" id="EFG31040.1"/>
    </source>
</evidence>
<comment type="similarity">
    <text evidence="6">Belongs to the YccS/YhfK family.</text>
</comment>
<dbReference type="AlphaFoldDB" id="V9HCM7"/>
<name>V9HCM7_9NEIS</name>
<evidence type="ECO:0000256" key="1">
    <source>
        <dbReference type="ARBA" id="ARBA00004651"/>
    </source>
</evidence>
<dbReference type="SUPFAM" id="SSF103473">
    <property type="entry name" value="MFS general substrate transporter"/>
    <property type="match status" value="1"/>
</dbReference>
<dbReference type="RefSeq" id="WP_002641671.1">
    <property type="nucleotide sequence ID" value="NZ_CP019448.1"/>
</dbReference>
<feature type="domain" description="Integral membrane protein YccS N-terminal" evidence="8">
    <location>
        <begin position="61"/>
        <end position="339"/>
    </location>
</feature>
<dbReference type="NCBIfam" id="TIGR01667">
    <property type="entry name" value="YCCS_YHFK"/>
    <property type="match status" value="1"/>
</dbReference>
<protein>
    <submittedName>
        <fullName evidence="10">YccS/YhfK family integral membrane protein</fullName>
    </submittedName>
</protein>
<dbReference type="eggNOG" id="COG1289">
    <property type="taxonomic scope" value="Bacteria"/>
</dbReference>
<dbReference type="Pfam" id="PF12805">
    <property type="entry name" value="FUSC-like"/>
    <property type="match status" value="1"/>
</dbReference>
<dbReference type="Pfam" id="PF13515">
    <property type="entry name" value="FUSC_2"/>
    <property type="match status" value="1"/>
</dbReference>
<feature type="transmembrane region" description="Helical" evidence="7">
    <location>
        <begin position="391"/>
        <end position="409"/>
    </location>
</feature>
<keyword evidence="5 7" id="KW-0472">Membrane</keyword>
<dbReference type="InterPro" id="IPR010020">
    <property type="entry name" value="Integral_membrane_YCCS_YHJK"/>
</dbReference>
<dbReference type="InterPro" id="IPR032692">
    <property type="entry name" value="YccS_N"/>
</dbReference>
<feature type="transmembrane region" description="Helical" evidence="7">
    <location>
        <begin position="86"/>
        <end position="102"/>
    </location>
</feature>
<dbReference type="PANTHER" id="PTHR30509:SF8">
    <property type="entry name" value="INNER MEMBRANE PROTEIN YCCS"/>
    <property type="match status" value="1"/>
</dbReference>
<comment type="subcellular location">
    <subcellularLocation>
        <location evidence="1">Cell membrane</location>
        <topology evidence="1">Multi-pass membrane protein</topology>
    </subcellularLocation>
</comment>
<reference evidence="10 11" key="2">
    <citation type="submission" date="2011-10" db="EMBL/GenBank/DDBJ databases">
        <title>The Genome Sequence of Simonsiella muelleri ATCC 29453.</title>
        <authorList>
            <consortium name="The Broad Institute Genome Sequencing Platform"/>
            <consortium name="The Broad Institute Genome Sequencing Center for Infectious Disease"/>
            <person name="Earl A."/>
            <person name="Ward D."/>
            <person name="Feldgarden M."/>
            <person name="Gevers D."/>
            <person name="Izard J."/>
            <person name="Baranova O.V."/>
            <person name="Blanton J.M."/>
            <person name="Tanner A.C."/>
            <person name="Dewhirst F."/>
            <person name="Young S.K."/>
            <person name="Zeng Q."/>
            <person name="Gargeya S."/>
            <person name="Fitzgerald M."/>
            <person name="Haas B."/>
            <person name="Abouelleil A."/>
            <person name="Alvarado L."/>
            <person name="Arachchi H.M."/>
            <person name="Berlin A."/>
            <person name="Brown A."/>
            <person name="Chapman S.B."/>
            <person name="Chen Z."/>
            <person name="Dunbar C."/>
            <person name="Freedman E."/>
            <person name="Gearin G."/>
            <person name="Goldberg J."/>
            <person name="Griggs A."/>
            <person name="Gujja S."/>
            <person name="Heiman D."/>
            <person name="Howarth C."/>
            <person name="Larson L."/>
            <person name="Lui A."/>
            <person name="MacDonald P.J.P."/>
            <person name="Montmayeur A."/>
            <person name="Murphy C."/>
            <person name="Neiman D."/>
            <person name="Pearson M."/>
            <person name="Priest M."/>
            <person name="Roberts A."/>
            <person name="Saif S."/>
            <person name="Shea T."/>
            <person name="Shenoy N."/>
            <person name="Sisk P."/>
            <person name="Stolte C."/>
            <person name="Sykes S."/>
            <person name="Wortman J."/>
            <person name="Nusbaum C."/>
            <person name="Birren B."/>
        </authorList>
    </citation>
    <scope>NUCLEOTIDE SEQUENCE [LARGE SCALE GENOMIC DNA]</scope>
    <source>
        <strain evidence="10 11">ATCC 29453</strain>
    </source>
</reference>
<reference evidence="10 11" key="1">
    <citation type="submission" date="2010-03" db="EMBL/GenBank/DDBJ databases">
        <authorList>
            <consortium name="The Broad Institute Genome Sequencing Platform"/>
            <person name="Ward D."/>
            <person name="Earl A."/>
            <person name="Feldgarden M."/>
            <person name="Gevers D."/>
            <person name="Young S."/>
            <person name="Zeng Q."/>
            <person name="Koehrsen M."/>
            <person name="Alvarado L."/>
            <person name="Berlin A.M."/>
            <person name="Borenstein D."/>
            <person name="Chapman S.B."/>
            <person name="Chen Z."/>
            <person name="Engels R."/>
            <person name="Freedman E."/>
            <person name="Gellesch M."/>
            <person name="Goldberg J."/>
            <person name="Griggs A."/>
            <person name="Gujja S."/>
            <person name="Heilman E.R."/>
            <person name="Heiman D.I."/>
            <person name="Hepburn T.A."/>
            <person name="Howarth C."/>
            <person name="Jen D."/>
            <person name="Larson L."/>
            <person name="Mehta T."/>
            <person name="Park D."/>
            <person name="Pearson M."/>
            <person name="Richards J."/>
            <person name="Roberts A."/>
            <person name="Saif S."/>
            <person name="Shea T.D."/>
            <person name="Shenoy N."/>
            <person name="Sisk P."/>
            <person name="Stolte C."/>
            <person name="Sykes S.N."/>
            <person name="Walk T."/>
            <person name="White J."/>
            <person name="Yandava C."/>
            <person name="Izard J."/>
            <person name="Baranova O.V."/>
            <person name="Blanton J.M."/>
            <person name="Tanner A.C."/>
            <person name="Dewhirst F."/>
            <person name="Haas B."/>
            <person name="Nusbaum C."/>
            <person name="Birren B."/>
        </authorList>
    </citation>
    <scope>NUCLEOTIDE SEQUENCE [LARGE SCALE GENOMIC DNA]</scope>
    <source>
        <strain evidence="10 11">ATCC 29453</strain>
    </source>
</reference>
<sequence length="732" mass="82797">MKTPVIDTKLINTLPVFLSCTLISLWVYFTNDNNAAPALMLGIIAGGLVDLDNGLTGKLKNLLFTLLTFAISSLSVQMAFHSAVGLTLTFTVLAFVFTYVGAAGVRFRTIAFGTLAVAIYTTLTHNPHAAWYLNTIMILLGTLVYSALAVLIHVAFPHRPVQENMANAYDSLARYLNAKAEFFNPDEIDQLAQQQTQLAMLNSQVSQTFNQCRSALFYRMRGQHRHPRTARMLHYYFVAQDIHERISSSHVDYQTFAREMEHTDFIFRIRWLLTQQAHACRDVAQALRNNHEYMIDEKINRATSGAYQSLKYYSEKNQNIDMQSIRRLLDNVSCVTYQLSHLANPQLDDYAIHSDKTRIYAPEQNNWRHVSGSLKQHFTVKSSIFRHAVRMAMVAFVCVIVIQLIHALGLNQNDLSAGFWILLTAVFVCQPNYSTTQSRVIERIIGTAGGVLVGSTLPLLSVGLADKLVVASLATVLFFFFRTHKYRFSTFFITIQALTGFSIIGLDIAHFFWARLLDTIIGAGIAGVAVYHLWPDWKYVSLERIAVSAVHSNAGYLSAVLNELEQGISDDVQYRLARRNSYDQAATLSSIVSDLASEPNKHGERVQTGFSLLNTHYSLISHIAALGAYRDKMVRDNSEFLQQFNIISHQIINLLEKLADLSYDDFQAAYTPIQENLTRLSQLFSPNHHEQNQILWQQMSAISNLLPHYYQALHHTFRQPENTHSSLQKVIL</sequence>
<organism evidence="10 11">
    <name type="scientific">Simonsiella muelleri ATCC 29453</name>
    <dbReference type="NCBI Taxonomy" id="641147"/>
    <lineage>
        <taxon>Bacteria</taxon>
        <taxon>Pseudomonadati</taxon>
        <taxon>Pseudomonadota</taxon>
        <taxon>Betaproteobacteria</taxon>
        <taxon>Neisseriales</taxon>
        <taxon>Neisseriaceae</taxon>
        <taxon>Simonsiella</taxon>
    </lineage>
</organism>
<evidence type="ECO:0000256" key="6">
    <source>
        <dbReference type="ARBA" id="ARBA00043993"/>
    </source>
</evidence>
<dbReference type="STRING" id="641147.HMPREF9021_01268"/>
<evidence type="ECO:0000259" key="8">
    <source>
        <dbReference type="Pfam" id="PF12805"/>
    </source>
</evidence>
<evidence type="ECO:0000256" key="4">
    <source>
        <dbReference type="ARBA" id="ARBA00022989"/>
    </source>
</evidence>
<dbReference type="PANTHER" id="PTHR30509">
    <property type="entry name" value="P-HYDROXYBENZOIC ACID EFFLUX PUMP SUBUNIT-RELATED"/>
    <property type="match status" value="1"/>
</dbReference>
<dbReference type="GO" id="GO:0005886">
    <property type="term" value="C:plasma membrane"/>
    <property type="evidence" value="ECO:0007669"/>
    <property type="project" value="UniProtKB-SubCell"/>
</dbReference>
<evidence type="ECO:0000259" key="9">
    <source>
        <dbReference type="Pfam" id="PF13515"/>
    </source>
</evidence>
<keyword evidence="2" id="KW-1003">Cell membrane</keyword>
<evidence type="ECO:0000256" key="3">
    <source>
        <dbReference type="ARBA" id="ARBA00022692"/>
    </source>
</evidence>
<dbReference type="Proteomes" id="UP000017813">
    <property type="component" value="Unassembled WGS sequence"/>
</dbReference>
<gene>
    <name evidence="10" type="ORF">HMPREF9021_01268</name>
</gene>
<feature type="transmembrane region" description="Helical" evidence="7">
    <location>
        <begin position="464"/>
        <end position="481"/>
    </location>
</feature>
<evidence type="ECO:0000313" key="11">
    <source>
        <dbReference type="Proteomes" id="UP000017813"/>
    </source>
</evidence>
<accession>V9HCM7</accession>
<dbReference type="OrthoDB" id="8670769at2"/>
<dbReference type="InterPro" id="IPR049453">
    <property type="entry name" value="Memb_transporter_dom"/>
</dbReference>
<feature type="domain" description="Integral membrane bound transporter" evidence="9">
    <location>
        <begin position="416"/>
        <end position="526"/>
    </location>
</feature>
<keyword evidence="4 7" id="KW-1133">Transmembrane helix</keyword>
<keyword evidence="11" id="KW-1185">Reference proteome</keyword>
<dbReference type="HOGENOM" id="CLU_013315_1_0_4"/>
<evidence type="ECO:0000256" key="2">
    <source>
        <dbReference type="ARBA" id="ARBA00022475"/>
    </source>
</evidence>
<feature type="transmembrane region" description="Helical" evidence="7">
    <location>
        <begin position="12"/>
        <end position="29"/>
    </location>
</feature>
<keyword evidence="3 7" id="KW-0812">Transmembrane</keyword>
<evidence type="ECO:0000256" key="7">
    <source>
        <dbReference type="SAM" id="Phobius"/>
    </source>
</evidence>
<dbReference type="InterPro" id="IPR010019">
    <property type="entry name" value="Integral_membrane_YccS"/>
</dbReference>
<dbReference type="InterPro" id="IPR036259">
    <property type="entry name" value="MFS_trans_sf"/>
</dbReference>
<proteinExistence type="inferred from homology"/>
<dbReference type="KEGG" id="smur:BWP33_04905"/>
<comment type="caution">
    <text evidence="10">The sequence shown here is derived from an EMBL/GenBank/DDBJ whole genome shotgun (WGS) entry which is preliminary data.</text>
</comment>
<feature type="transmembrane region" description="Helical" evidence="7">
    <location>
        <begin position="109"/>
        <end position="125"/>
    </location>
</feature>